<dbReference type="GO" id="GO:0016747">
    <property type="term" value="F:acyltransferase activity, transferring groups other than amino-acyl groups"/>
    <property type="evidence" value="ECO:0007669"/>
    <property type="project" value="InterPro"/>
</dbReference>
<keyword evidence="3" id="KW-1185">Reference proteome</keyword>
<dbReference type="AlphaFoldDB" id="A0A7Z2NXU5"/>
<dbReference type="KEGG" id="schy:GVO57_12030"/>
<protein>
    <submittedName>
        <fullName evidence="2">GNAT family N-acetyltransferase</fullName>
    </submittedName>
</protein>
<reference evidence="2 3" key="1">
    <citation type="submission" date="2020-01" db="EMBL/GenBank/DDBJ databases">
        <title>Sphingomonas sp. C33 whole genome sequece.</title>
        <authorList>
            <person name="Park C."/>
        </authorList>
    </citation>
    <scope>NUCLEOTIDE SEQUENCE [LARGE SCALE GENOMIC DNA]</scope>
    <source>
        <strain evidence="2 3">C33</strain>
    </source>
</reference>
<name>A0A7Z2NXU5_9SPHN</name>
<dbReference type="PANTHER" id="PTHR43792:SF16">
    <property type="entry name" value="N-ACETYLTRANSFERASE DOMAIN-CONTAINING PROTEIN"/>
    <property type="match status" value="1"/>
</dbReference>
<organism evidence="2 3">
    <name type="scientific">Sphingomonas changnyeongensis</name>
    <dbReference type="NCBI Taxonomy" id="2698679"/>
    <lineage>
        <taxon>Bacteria</taxon>
        <taxon>Pseudomonadati</taxon>
        <taxon>Pseudomonadota</taxon>
        <taxon>Alphaproteobacteria</taxon>
        <taxon>Sphingomonadales</taxon>
        <taxon>Sphingomonadaceae</taxon>
        <taxon>Sphingomonas</taxon>
    </lineage>
</organism>
<dbReference type="PROSITE" id="PS51186">
    <property type="entry name" value="GNAT"/>
    <property type="match status" value="1"/>
</dbReference>
<accession>A0A7Z2NXU5</accession>
<dbReference type="Gene3D" id="3.40.630.30">
    <property type="match status" value="1"/>
</dbReference>
<dbReference type="Pfam" id="PF13302">
    <property type="entry name" value="Acetyltransf_3"/>
    <property type="match status" value="1"/>
</dbReference>
<evidence type="ECO:0000313" key="2">
    <source>
        <dbReference type="EMBL" id="QHL91406.1"/>
    </source>
</evidence>
<dbReference type="SUPFAM" id="SSF55729">
    <property type="entry name" value="Acyl-CoA N-acyltransferases (Nat)"/>
    <property type="match status" value="1"/>
</dbReference>
<evidence type="ECO:0000259" key="1">
    <source>
        <dbReference type="PROSITE" id="PS51186"/>
    </source>
</evidence>
<feature type="domain" description="N-acetyltransferase" evidence="1">
    <location>
        <begin position="13"/>
        <end position="175"/>
    </location>
</feature>
<dbReference type="EMBL" id="CP047895">
    <property type="protein sequence ID" value="QHL91406.1"/>
    <property type="molecule type" value="Genomic_DNA"/>
</dbReference>
<dbReference type="InterPro" id="IPR000182">
    <property type="entry name" value="GNAT_dom"/>
</dbReference>
<sequence length="189" mass="20352">MPDAAPEMLTDRLRLRAHRREDAETLIDLWRDPVVVRHFGGQPMAPEDTWNRLLRYIGHWRANGFGMWVVEDRATGAALGEVGLFEGRRGLGSRFDSAPEAGWVLRPAAHGHGHARAAMTAVLGWAEAAHGFARTVCIIDPANAPSLATAAALGYRPFGTCPYKGNEVLMFERAAPSAAAGSQSSPAAV</sequence>
<proteinExistence type="predicted"/>
<dbReference type="RefSeq" id="WP_160593337.1">
    <property type="nucleotide sequence ID" value="NZ_CP047895.1"/>
</dbReference>
<evidence type="ECO:0000313" key="3">
    <source>
        <dbReference type="Proteomes" id="UP000464468"/>
    </source>
</evidence>
<dbReference type="InterPro" id="IPR016181">
    <property type="entry name" value="Acyl_CoA_acyltransferase"/>
</dbReference>
<dbReference type="InterPro" id="IPR051531">
    <property type="entry name" value="N-acetyltransferase"/>
</dbReference>
<gene>
    <name evidence="2" type="ORF">GVO57_12030</name>
</gene>
<keyword evidence="2" id="KW-0808">Transferase</keyword>
<dbReference type="Proteomes" id="UP000464468">
    <property type="component" value="Chromosome"/>
</dbReference>
<dbReference type="PANTHER" id="PTHR43792">
    <property type="entry name" value="GNAT FAMILY, PUTATIVE (AFU_ORTHOLOGUE AFUA_3G00765)-RELATED-RELATED"/>
    <property type="match status" value="1"/>
</dbReference>